<evidence type="ECO:0000313" key="5">
    <source>
        <dbReference type="EMBL" id="PRX39616.1"/>
    </source>
</evidence>
<reference evidence="5 6" key="1">
    <citation type="submission" date="2018-03" db="EMBL/GenBank/DDBJ databases">
        <title>Genomic Encyclopedia of Archaeal and Bacterial Type Strains, Phase II (KMG-II): from individual species to whole genera.</title>
        <authorList>
            <person name="Goeker M."/>
        </authorList>
    </citation>
    <scope>NUCLEOTIDE SEQUENCE [LARGE SCALE GENOMIC DNA]</scope>
    <source>
        <strain evidence="5 6">DSM 44946</strain>
    </source>
</reference>
<dbReference type="Gene3D" id="1.10.10.10">
    <property type="entry name" value="Winged helix-like DNA-binding domain superfamily/Winged helix DNA-binding domain"/>
    <property type="match status" value="1"/>
</dbReference>
<dbReference type="Pfam" id="PF01022">
    <property type="entry name" value="HTH_5"/>
    <property type="match status" value="1"/>
</dbReference>
<protein>
    <recommendedName>
        <fullName evidence="4">HTH arsR-type domain-containing protein</fullName>
    </recommendedName>
</protein>
<dbReference type="PRINTS" id="PR00778">
    <property type="entry name" value="HTHARSR"/>
</dbReference>
<dbReference type="PROSITE" id="PS50987">
    <property type="entry name" value="HTH_ARSR_2"/>
    <property type="match status" value="1"/>
</dbReference>
<sequence length="208" mass="24294">MQLQRLILFHKALADPTRIRILALLARGPLHGQALAGKLGIRPPTVTHHMSKLREAGLVKERREKNTIYFYLQETVLRRKARAVLDVVLKEAHETFEKQAEDKMKNTDQGAKAKRELEKQEVLRNFFTPEGRLKQIPAQRKKRLIVLQHIVKGLKTGTSYTEKEINEHIQKFHDDFATLRRELIVNHIMYRENGIYELNPPELWADIP</sequence>
<evidence type="ECO:0000256" key="2">
    <source>
        <dbReference type="ARBA" id="ARBA00023125"/>
    </source>
</evidence>
<evidence type="ECO:0000256" key="3">
    <source>
        <dbReference type="ARBA" id="ARBA00023163"/>
    </source>
</evidence>
<dbReference type="EMBL" id="PVNE01000022">
    <property type="protein sequence ID" value="PRX39616.1"/>
    <property type="molecule type" value="Genomic_DNA"/>
</dbReference>
<keyword evidence="3" id="KW-0804">Transcription</keyword>
<dbReference type="InterPro" id="IPR051081">
    <property type="entry name" value="HTH_MetalResp_TranReg"/>
</dbReference>
<dbReference type="InterPro" id="IPR001845">
    <property type="entry name" value="HTH_ArsR_DNA-bd_dom"/>
</dbReference>
<dbReference type="SMART" id="SM00418">
    <property type="entry name" value="HTH_ARSR"/>
    <property type="match status" value="1"/>
</dbReference>
<name>A0A2T0LCD6_9BACL</name>
<dbReference type="CDD" id="cd00090">
    <property type="entry name" value="HTH_ARSR"/>
    <property type="match status" value="1"/>
</dbReference>
<accession>A0A2T0LCD6</accession>
<dbReference type="InterPro" id="IPR018656">
    <property type="entry name" value="DUF2087"/>
</dbReference>
<evidence type="ECO:0000313" key="6">
    <source>
        <dbReference type="Proteomes" id="UP000237797"/>
    </source>
</evidence>
<dbReference type="OrthoDB" id="529288at2"/>
<feature type="domain" description="HTH arsR-type" evidence="4">
    <location>
        <begin position="1"/>
        <end position="92"/>
    </location>
</feature>
<keyword evidence="1" id="KW-0805">Transcription regulation</keyword>
<dbReference type="InterPro" id="IPR036388">
    <property type="entry name" value="WH-like_DNA-bd_sf"/>
</dbReference>
<dbReference type="InterPro" id="IPR036390">
    <property type="entry name" value="WH_DNA-bd_sf"/>
</dbReference>
<organism evidence="5 6">
    <name type="scientific">Planifilum fimeticola</name>
    <dbReference type="NCBI Taxonomy" id="201975"/>
    <lineage>
        <taxon>Bacteria</taxon>
        <taxon>Bacillati</taxon>
        <taxon>Bacillota</taxon>
        <taxon>Bacilli</taxon>
        <taxon>Bacillales</taxon>
        <taxon>Thermoactinomycetaceae</taxon>
        <taxon>Planifilum</taxon>
    </lineage>
</organism>
<comment type="caution">
    <text evidence="5">The sequence shown here is derived from an EMBL/GenBank/DDBJ whole genome shotgun (WGS) entry which is preliminary data.</text>
</comment>
<dbReference type="Proteomes" id="UP000237797">
    <property type="component" value="Unassembled WGS sequence"/>
</dbReference>
<dbReference type="Pfam" id="PF09860">
    <property type="entry name" value="DUF2087"/>
    <property type="match status" value="1"/>
</dbReference>
<keyword evidence="2" id="KW-0238">DNA-binding</keyword>
<dbReference type="RefSeq" id="WP_106345928.1">
    <property type="nucleotide sequence ID" value="NZ_PVNE01000022.1"/>
</dbReference>
<dbReference type="NCBIfam" id="NF033788">
    <property type="entry name" value="HTH_metalloreg"/>
    <property type="match status" value="1"/>
</dbReference>
<dbReference type="AlphaFoldDB" id="A0A2T0LCD6"/>
<dbReference type="InterPro" id="IPR011991">
    <property type="entry name" value="ArsR-like_HTH"/>
</dbReference>
<dbReference type="PANTHER" id="PTHR33154">
    <property type="entry name" value="TRANSCRIPTIONAL REGULATOR, ARSR FAMILY"/>
    <property type="match status" value="1"/>
</dbReference>
<evidence type="ECO:0000259" key="4">
    <source>
        <dbReference type="PROSITE" id="PS50987"/>
    </source>
</evidence>
<dbReference type="GO" id="GO:0003677">
    <property type="term" value="F:DNA binding"/>
    <property type="evidence" value="ECO:0007669"/>
    <property type="project" value="UniProtKB-KW"/>
</dbReference>
<dbReference type="PANTHER" id="PTHR33154:SF33">
    <property type="entry name" value="TRANSCRIPTIONAL REPRESSOR SDPR"/>
    <property type="match status" value="1"/>
</dbReference>
<gene>
    <name evidence="5" type="ORF">CLV97_1226</name>
</gene>
<keyword evidence="6" id="KW-1185">Reference proteome</keyword>
<dbReference type="GO" id="GO:0003700">
    <property type="term" value="F:DNA-binding transcription factor activity"/>
    <property type="evidence" value="ECO:0007669"/>
    <property type="project" value="InterPro"/>
</dbReference>
<proteinExistence type="predicted"/>
<dbReference type="SUPFAM" id="SSF46785">
    <property type="entry name" value="Winged helix' DNA-binding domain"/>
    <property type="match status" value="1"/>
</dbReference>
<evidence type="ECO:0000256" key="1">
    <source>
        <dbReference type="ARBA" id="ARBA00023015"/>
    </source>
</evidence>